<feature type="non-terminal residue" evidence="1">
    <location>
        <position position="1"/>
    </location>
</feature>
<dbReference type="EMBL" id="JANBUP010001896">
    <property type="protein sequence ID" value="KAJ2802932.1"/>
    <property type="molecule type" value="Genomic_DNA"/>
</dbReference>
<dbReference type="Proteomes" id="UP001140096">
    <property type="component" value="Unassembled WGS sequence"/>
</dbReference>
<name>A0ACC1L7U8_9FUNG</name>
<proteinExistence type="predicted"/>
<sequence length="156" mass="17028">PDRAIRYNAVVLDRMEGAQGATPENYPRVAEYHMSMGDMCLKQAKIKAANQTPAGRSMARKYFKDAKPALEKALKARTVLYGKDSPRVYEVKRLLDEYKKEHDEFVKATDKKKVSKKQVAAAAAAAAAASTPPPAAALPVQSQPQQQQQQPATSAA</sequence>
<protein>
    <submittedName>
        <fullName evidence="1">Uncharacterized protein</fullName>
    </submittedName>
</protein>
<evidence type="ECO:0000313" key="2">
    <source>
        <dbReference type="Proteomes" id="UP001140096"/>
    </source>
</evidence>
<comment type="caution">
    <text evidence="1">The sequence shown here is derived from an EMBL/GenBank/DDBJ whole genome shotgun (WGS) entry which is preliminary data.</text>
</comment>
<evidence type="ECO:0000313" key="1">
    <source>
        <dbReference type="EMBL" id="KAJ2802932.1"/>
    </source>
</evidence>
<keyword evidence="2" id="KW-1185">Reference proteome</keyword>
<reference evidence="1" key="1">
    <citation type="submission" date="2022-07" db="EMBL/GenBank/DDBJ databases">
        <title>Phylogenomic reconstructions and comparative analyses of Kickxellomycotina fungi.</title>
        <authorList>
            <person name="Reynolds N.K."/>
            <person name="Stajich J.E."/>
            <person name="Barry K."/>
            <person name="Grigoriev I.V."/>
            <person name="Crous P."/>
            <person name="Smith M.E."/>
        </authorList>
    </citation>
    <scope>NUCLEOTIDE SEQUENCE</scope>
    <source>
        <strain evidence="1">CBS 102833</strain>
    </source>
</reference>
<gene>
    <name evidence="1" type="ORF">H4S07_004579</name>
</gene>
<accession>A0ACC1L7U8</accession>
<organism evidence="1 2">
    <name type="scientific">Coemansia furcata</name>
    <dbReference type="NCBI Taxonomy" id="417177"/>
    <lineage>
        <taxon>Eukaryota</taxon>
        <taxon>Fungi</taxon>
        <taxon>Fungi incertae sedis</taxon>
        <taxon>Zoopagomycota</taxon>
        <taxon>Kickxellomycotina</taxon>
        <taxon>Kickxellomycetes</taxon>
        <taxon>Kickxellales</taxon>
        <taxon>Kickxellaceae</taxon>
        <taxon>Coemansia</taxon>
    </lineage>
</organism>